<feature type="compositionally biased region" description="Polar residues" evidence="1">
    <location>
        <begin position="33"/>
        <end position="51"/>
    </location>
</feature>
<name>A0A1A9ZYW2_GLOPL</name>
<reference evidence="3" key="1">
    <citation type="submission" date="2014-03" db="EMBL/GenBank/DDBJ databases">
        <authorList>
            <person name="Aksoy S."/>
            <person name="Warren W."/>
            <person name="Wilson R.K."/>
        </authorList>
    </citation>
    <scope>NUCLEOTIDE SEQUENCE [LARGE SCALE GENOMIC DNA]</scope>
    <source>
        <strain evidence="3">IAEA</strain>
    </source>
</reference>
<evidence type="ECO:0000313" key="3">
    <source>
        <dbReference type="Proteomes" id="UP000092445"/>
    </source>
</evidence>
<dbReference type="Proteomes" id="UP000092445">
    <property type="component" value="Unassembled WGS sequence"/>
</dbReference>
<dbReference type="AlphaFoldDB" id="A0A1A9ZYW2"/>
<feature type="region of interest" description="Disordered" evidence="1">
    <location>
        <begin position="83"/>
        <end position="102"/>
    </location>
</feature>
<dbReference type="VEuPathDB" id="VectorBase:GPAI029262"/>
<feature type="region of interest" description="Disordered" evidence="1">
    <location>
        <begin position="1"/>
        <end position="51"/>
    </location>
</feature>
<keyword evidence="3" id="KW-1185">Reference proteome</keyword>
<accession>A0A1A9ZYW2</accession>
<organism evidence="2 3">
    <name type="scientific">Glossina pallidipes</name>
    <name type="common">Tsetse fly</name>
    <dbReference type="NCBI Taxonomy" id="7398"/>
    <lineage>
        <taxon>Eukaryota</taxon>
        <taxon>Metazoa</taxon>
        <taxon>Ecdysozoa</taxon>
        <taxon>Arthropoda</taxon>
        <taxon>Hexapoda</taxon>
        <taxon>Insecta</taxon>
        <taxon>Pterygota</taxon>
        <taxon>Neoptera</taxon>
        <taxon>Endopterygota</taxon>
        <taxon>Diptera</taxon>
        <taxon>Brachycera</taxon>
        <taxon>Muscomorpha</taxon>
        <taxon>Hippoboscoidea</taxon>
        <taxon>Glossinidae</taxon>
        <taxon>Glossina</taxon>
    </lineage>
</organism>
<feature type="region of interest" description="Disordered" evidence="1">
    <location>
        <begin position="186"/>
        <end position="205"/>
    </location>
</feature>
<feature type="compositionally biased region" description="Polar residues" evidence="1">
    <location>
        <begin position="186"/>
        <end position="203"/>
    </location>
</feature>
<evidence type="ECO:0000256" key="1">
    <source>
        <dbReference type="SAM" id="MobiDB-lite"/>
    </source>
</evidence>
<protein>
    <submittedName>
        <fullName evidence="2">Uncharacterized protein</fullName>
    </submittedName>
</protein>
<dbReference type="EnsemblMetazoa" id="GPAI029262-RA">
    <property type="protein sequence ID" value="GPAI029262-PA"/>
    <property type="gene ID" value="GPAI029262"/>
</dbReference>
<reference evidence="2" key="2">
    <citation type="submission" date="2020-05" db="UniProtKB">
        <authorList>
            <consortium name="EnsemblMetazoa"/>
        </authorList>
    </citation>
    <scope>IDENTIFICATION</scope>
    <source>
        <strain evidence="2">IAEA</strain>
    </source>
</reference>
<evidence type="ECO:0000313" key="2">
    <source>
        <dbReference type="EnsemblMetazoa" id="GPAI029262-PA"/>
    </source>
</evidence>
<proteinExistence type="predicted"/>
<sequence length="234" mass="24838">MPILEGETSASASAGQSERKSANCHSRNRNHFHSLTSSPIGTDTSQHFHNANDCSNNGQIVMGTTTTGYSNINNNGNPNATASNNSITCDSDHNSSSNTITNNSGSVCHSNINEMNISTKVAVPSSKMTSKAEHLTSGSTSTKTTSIFDSVDDDIVGIVPTSAFVKPHQLEQPSCVSHEDVTSLAAASSLNGQRTSSVNPNPQKRTRIRVGIKKRIGLNSGQSKPFYGRKLMTK</sequence>